<sequence length="387" mass="44863">MSKGTIIYIGGFSLPDKNAAAHRVLSNAKILKEIGHKVVFIDIDNQLRYDEKSKITCKKIQDFDCWSIPYPKSNKQWIHYLISIDFFLGVLNHYSDVKAVICYNYQSVAFIKIKNYCIKNNIKIFADCTEWYSTAGNNLIFKIIKGFDSYLRMRIIQKKLDGIIVISRYLENFYKNCKNVVRIPPLVDLSEEKWNHLTSKSILDKVLIVYAGNPGKDKDKLNLVIEGINKLDKMYNFEFYVIGITKKQYLKDYENHKEIIGKLDDKVKFLGRLPHQESLNMVKKANYSMFIRENNRMTKAGFPTKFVESISCGTPVITSKNSDLEEYVTEGENGHFVSGGEGIILKLESILSKENLGELEKSLKSFDYKVFHYKNYVKQFSEFLNKI</sequence>
<reference evidence="2 3" key="1">
    <citation type="journal article" date="2005" name="Int. J. Syst. Evol. Microbiol.">
        <title>Bacillus litoralis sp. nov., isolated from a tidal flat of the Yellow Sea in Korea.</title>
        <authorList>
            <person name="Yoon J.H."/>
            <person name="Oh T.K."/>
        </authorList>
    </citation>
    <scope>NUCLEOTIDE SEQUENCE [LARGE SCALE GENOMIC DNA]</scope>
    <source>
        <strain evidence="2 3">SW-211</strain>
    </source>
</reference>
<dbReference type="GO" id="GO:0016757">
    <property type="term" value="F:glycosyltransferase activity"/>
    <property type="evidence" value="ECO:0007669"/>
    <property type="project" value="InterPro"/>
</dbReference>
<evidence type="ECO:0000313" key="3">
    <source>
        <dbReference type="Proteomes" id="UP000321363"/>
    </source>
</evidence>
<dbReference type="Gene3D" id="3.40.50.2000">
    <property type="entry name" value="Glycogen Phosphorylase B"/>
    <property type="match status" value="2"/>
</dbReference>
<evidence type="ECO:0000313" key="2">
    <source>
        <dbReference type="EMBL" id="TXC77014.1"/>
    </source>
</evidence>
<dbReference type="Proteomes" id="UP000321363">
    <property type="component" value="Unassembled WGS sequence"/>
</dbReference>
<proteinExistence type="predicted"/>
<dbReference type="OrthoDB" id="1936552at2"/>
<dbReference type="Pfam" id="PF00534">
    <property type="entry name" value="Glycos_transf_1"/>
    <property type="match status" value="1"/>
</dbReference>
<feature type="domain" description="Glycosyl transferase family 1" evidence="1">
    <location>
        <begin position="204"/>
        <end position="361"/>
    </location>
</feature>
<keyword evidence="2" id="KW-0808">Transferase</keyword>
<dbReference type="SUPFAM" id="SSF53756">
    <property type="entry name" value="UDP-Glycosyltransferase/glycogen phosphorylase"/>
    <property type="match status" value="1"/>
</dbReference>
<keyword evidence="3" id="KW-1185">Reference proteome</keyword>
<name>A0A5C6UWH3_9BACI</name>
<dbReference type="EMBL" id="VOQF01000040">
    <property type="protein sequence ID" value="TXC77014.1"/>
    <property type="molecule type" value="Genomic_DNA"/>
</dbReference>
<dbReference type="AlphaFoldDB" id="A0A5C6UWH3"/>
<protein>
    <submittedName>
        <fullName evidence="2">Glycosyltransferase family 4 protein</fullName>
    </submittedName>
</protein>
<evidence type="ECO:0000259" key="1">
    <source>
        <dbReference type="Pfam" id="PF00534"/>
    </source>
</evidence>
<organism evidence="2 3">
    <name type="scientific">Metabacillus litoralis</name>
    <dbReference type="NCBI Taxonomy" id="152268"/>
    <lineage>
        <taxon>Bacteria</taxon>
        <taxon>Bacillati</taxon>
        <taxon>Bacillota</taxon>
        <taxon>Bacilli</taxon>
        <taxon>Bacillales</taxon>
        <taxon>Bacillaceae</taxon>
        <taxon>Metabacillus</taxon>
    </lineage>
</organism>
<comment type="caution">
    <text evidence="2">The sequence shown here is derived from an EMBL/GenBank/DDBJ whole genome shotgun (WGS) entry which is preliminary data.</text>
</comment>
<accession>A0A5C6UWH3</accession>
<gene>
    <name evidence="2" type="ORF">FS935_22940</name>
</gene>
<dbReference type="RefSeq" id="WP_146950926.1">
    <property type="nucleotide sequence ID" value="NZ_VOQF01000040.1"/>
</dbReference>
<dbReference type="PANTHER" id="PTHR12526">
    <property type="entry name" value="GLYCOSYLTRANSFERASE"/>
    <property type="match status" value="1"/>
</dbReference>
<dbReference type="InterPro" id="IPR001296">
    <property type="entry name" value="Glyco_trans_1"/>
</dbReference>
<dbReference type="PANTHER" id="PTHR12526:SF630">
    <property type="entry name" value="GLYCOSYLTRANSFERASE"/>
    <property type="match status" value="1"/>
</dbReference>